<evidence type="ECO:0000256" key="1">
    <source>
        <dbReference type="SAM" id="MobiDB-lite"/>
    </source>
</evidence>
<dbReference type="Proteomes" id="UP000199379">
    <property type="component" value="Unassembled WGS sequence"/>
</dbReference>
<dbReference type="SUPFAM" id="SSF52540">
    <property type="entry name" value="P-loop containing nucleoside triphosphate hydrolases"/>
    <property type="match status" value="1"/>
</dbReference>
<sequence>MDVILHIGAHRCATTTFQGYLRLNAVRLTREGTGFWGPGRTRNGLFSGLSDAPPAGPVRDPLRRARRARGRIRLNLRRSADAGLERLVVSDENMLGAMGANRRAGGLYPAAGERIARFAEAFGIMPLRLALTIRAPEIWWPSALGYGLSRGAPLPGSAELEAIAAARRGWREVITDLACAAPNAQILVLPFEVFAGRPDAQLAALIDRAAPNLHSRDWRNPTPRLEELRQLRPDLDLPDGSGRWQPFTPVQTAQLRRLYEADMAWLTAGADGLARLVTDPDKTPAGENPPTPDATRGRRDEQDRRLAGAG</sequence>
<dbReference type="AlphaFoldDB" id="A0A1H6ZPL0"/>
<proteinExistence type="predicted"/>
<evidence type="ECO:0000313" key="3">
    <source>
        <dbReference type="Proteomes" id="UP000199379"/>
    </source>
</evidence>
<feature type="region of interest" description="Disordered" evidence="1">
    <location>
        <begin position="276"/>
        <end position="310"/>
    </location>
</feature>
<dbReference type="STRING" id="1227549.SAMN05444007_105161"/>
<reference evidence="2 3" key="1">
    <citation type="submission" date="2016-10" db="EMBL/GenBank/DDBJ databases">
        <authorList>
            <person name="de Groot N.N."/>
        </authorList>
    </citation>
    <scope>NUCLEOTIDE SEQUENCE [LARGE SCALE GENOMIC DNA]</scope>
    <source>
        <strain evidence="2 3">DSM 29340</strain>
    </source>
</reference>
<gene>
    <name evidence="2" type="ORF">SAMN05444007_105161</name>
</gene>
<name>A0A1H6ZPL0_9RHOB</name>
<keyword evidence="3" id="KW-1185">Reference proteome</keyword>
<dbReference type="InterPro" id="IPR027417">
    <property type="entry name" value="P-loop_NTPase"/>
</dbReference>
<protein>
    <recommendedName>
        <fullName evidence="4">Sulfotransferase family protein</fullName>
    </recommendedName>
</protein>
<evidence type="ECO:0008006" key="4">
    <source>
        <dbReference type="Google" id="ProtNLM"/>
    </source>
</evidence>
<evidence type="ECO:0000313" key="2">
    <source>
        <dbReference type="EMBL" id="SEJ53497.1"/>
    </source>
</evidence>
<dbReference type="EMBL" id="FNYD01000005">
    <property type="protein sequence ID" value="SEJ53497.1"/>
    <property type="molecule type" value="Genomic_DNA"/>
</dbReference>
<dbReference type="RefSeq" id="WP_177175430.1">
    <property type="nucleotide sequence ID" value="NZ_BMGV01000005.1"/>
</dbReference>
<accession>A0A1H6ZPL0</accession>
<feature type="compositionally biased region" description="Basic and acidic residues" evidence="1">
    <location>
        <begin position="295"/>
        <end position="310"/>
    </location>
</feature>
<organism evidence="2 3">
    <name type="scientific">Cribrihabitans marinus</name>
    <dbReference type="NCBI Taxonomy" id="1227549"/>
    <lineage>
        <taxon>Bacteria</taxon>
        <taxon>Pseudomonadati</taxon>
        <taxon>Pseudomonadota</taxon>
        <taxon>Alphaproteobacteria</taxon>
        <taxon>Rhodobacterales</taxon>
        <taxon>Paracoccaceae</taxon>
        <taxon>Cribrihabitans</taxon>
    </lineage>
</organism>